<reference evidence="6 7" key="1">
    <citation type="submission" date="2013-12" db="EMBL/GenBank/DDBJ databases">
        <title>Comparative genomics of Petrotoga isolates.</title>
        <authorList>
            <person name="Nesbo C.L."/>
            <person name="Charchuk R."/>
            <person name="Chow K."/>
        </authorList>
    </citation>
    <scope>NUCLEOTIDE SEQUENCE [LARGE SCALE GENOMIC DNA]</scope>
    <source>
        <strain evidence="6 7">DSM 14811</strain>
    </source>
</reference>
<protein>
    <recommendedName>
        <fullName evidence="8">Sugar kinase</fullName>
    </recommendedName>
</protein>
<evidence type="ECO:0000313" key="7">
    <source>
        <dbReference type="Proteomes" id="UP000236604"/>
    </source>
</evidence>
<evidence type="ECO:0000313" key="6">
    <source>
        <dbReference type="EMBL" id="PNR98409.1"/>
    </source>
</evidence>
<dbReference type="InterPro" id="IPR050406">
    <property type="entry name" value="FGGY_Carb_Kinase"/>
</dbReference>
<evidence type="ECO:0000256" key="2">
    <source>
        <dbReference type="ARBA" id="ARBA00022679"/>
    </source>
</evidence>
<dbReference type="PANTHER" id="PTHR43095:SF5">
    <property type="entry name" value="XYLULOSE KINASE"/>
    <property type="match status" value="1"/>
</dbReference>
<keyword evidence="7" id="KW-1185">Reference proteome</keyword>
<dbReference type="GO" id="GO:0016301">
    <property type="term" value="F:kinase activity"/>
    <property type="evidence" value="ECO:0007669"/>
    <property type="project" value="UniProtKB-KW"/>
</dbReference>
<dbReference type="InterPro" id="IPR018484">
    <property type="entry name" value="FGGY_N"/>
</dbReference>
<evidence type="ECO:0000259" key="5">
    <source>
        <dbReference type="Pfam" id="PF02782"/>
    </source>
</evidence>
<feature type="domain" description="Carbohydrate kinase FGGY N-terminal" evidence="4">
    <location>
        <begin position="5"/>
        <end position="222"/>
    </location>
</feature>
<organism evidence="6 7">
    <name type="scientific">Petrotoga mexicana DSM 14811</name>
    <dbReference type="NCBI Taxonomy" id="1122954"/>
    <lineage>
        <taxon>Bacteria</taxon>
        <taxon>Thermotogati</taxon>
        <taxon>Thermotogota</taxon>
        <taxon>Thermotogae</taxon>
        <taxon>Petrotogales</taxon>
        <taxon>Petrotogaceae</taxon>
        <taxon>Petrotoga</taxon>
    </lineage>
</organism>
<dbReference type="Pfam" id="PF00370">
    <property type="entry name" value="FGGY_N"/>
    <property type="match status" value="1"/>
</dbReference>
<dbReference type="GO" id="GO:0005975">
    <property type="term" value="P:carbohydrate metabolic process"/>
    <property type="evidence" value="ECO:0007669"/>
    <property type="project" value="InterPro"/>
</dbReference>
<dbReference type="AlphaFoldDB" id="A0A2K1P6J9"/>
<comment type="caution">
    <text evidence="6">The sequence shown here is derived from an EMBL/GenBank/DDBJ whole genome shotgun (WGS) entry which is preliminary data.</text>
</comment>
<accession>A0A2K1P6J9</accession>
<sequence>MKEKVYVGIDIGTTNSKVLILGKNGKILDLIKIETPRIFINNVEYVNLFQLENLIDEVLKDLKNFYLIQGMSFSSFGESVVPVKGGFSLHEPLMWYEECTLDIMKEIEPLVVKYAPYKISGLKKSYTYSIYKILWMKKHLNFEEPDYWLPLSSYFVYKYTGKAIWDITQACRTLFFDVHQRKWIDELLDVVGLKVQLGQLAYTSNYIGKNNEGIPIFLGGHDHFTGLYGISKILNTENIVYDSMGSASVIAALAYEKSNELHFEKPFMEPTGILGAAFEDNQYYLENSIKYYGKFLEWIMKLINITPNSVNFKKINEEIEKMGKIEEKIYFIGGGDLIAGEQKSRLNILNASLNINPPEIVQSAYIYLCAMSKMIYDSLERFISSDSIYIASGGNTLNETFMNYKATLLEKYIYIFSTPETTALGASIASVIGSNDMVTLSNVSENLNITKVEPIPKIKKPLLDSFERISQLYEKVKRNRITDILE</sequence>
<dbReference type="InterPro" id="IPR043129">
    <property type="entry name" value="ATPase_NBD"/>
</dbReference>
<dbReference type="RefSeq" id="WP_103077672.1">
    <property type="nucleotide sequence ID" value="NZ_AZRN01000034.1"/>
</dbReference>
<gene>
    <name evidence="6" type="ORF">X927_08955</name>
</gene>
<evidence type="ECO:0000256" key="3">
    <source>
        <dbReference type="ARBA" id="ARBA00022777"/>
    </source>
</evidence>
<keyword evidence="3" id="KW-0418">Kinase</keyword>
<evidence type="ECO:0000256" key="1">
    <source>
        <dbReference type="ARBA" id="ARBA00009156"/>
    </source>
</evidence>
<evidence type="ECO:0008006" key="8">
    <source>
        <dbReference type="Google" id="ProtNLM"/>
    </source>
</evidence>
<dbReference type="PANTHER" id="PTHR43095">
    <property type="entry name" value="SUGAR KINASE"/>
    <property type="match status" value="1"/>
</dbReference>
<dbReference type="Gene3D" id="3.30.420.40">
    <property type="match status" value="2"/>
</dbReference>
<feature type="domain" description="Carbohydrate kinase FGGY C-terminal" evidence="5">
    <location>
        <begin position="265"/>
        <end position="430"/>
    </location>
</feature>
<dbReference type="EMBL" id="AZRN01000034">
    <property type="protein sequence ID" value="PNR98409.1"/>
    <property type="molecule type" value="Genomic_DNA"/>
</dbReference>
<dbReference type="InterPro" id="IPR018485">
    <property type="entry name" value="FGGY_C"/>
</dbReference>
<proteinExistence type="inferred from homology"/>
<evidence type="ECO:0000259" key="4">
    <source>
        <dbReference type="Pfam" id="PF00370"/>
    </source>
</evidence>
<dbReference type="SUPFAM" id="SSF53067">
    <property type="entry name" value="Actin-like ATPase domain"/>
    <property type="match status" value="2"/>
</dbReference>
<name>A0A2K1P6J9_9BACT</name>
<comment type="similarity">
    <text evidence="1">Belongs to the FGGY kinase family.</text>
</comment>
<dbReference type="CDD" id="cd07773">
    <property type="entry name" value="ASKHA_NBD_FGGY_FK"/>
    <property type="match status" value="1"/>
</dbReference>
<dbReference type="Pfam" id="PF02782">
    <property type="entry name" value="FGGY_C"/>
    <property type="match status" value="1"/>
</dbReference>
<dbReference type="Proteomes" id="UP000236604">
    <property type="component" value="Unassembled WGS sequence"/>
</dbReference>
<keyword evidence="2" id="KW-0808">Transferase</keyword>